<evidence type="ECO:0000256" key="5">
    <source>
        <dbReference type="ARBA" id="ARBA00022741"/>
    </source>
</evidence>
<evidence type="ECO:0000256" key="10">
    <source>
        <dbReference type="ARBA" id="ARBA00048248"/>
    </source>
</evidence>
<comment type="catalytic activity">
    <reaction evidence="10">
        <text>tRNA(Tyr) + L-tyrosine + ATP = L-tyrosyl-tRNA(Tyr) + AMP + diphosphate + H(+)</text>
        <dbReference type="Rhea" id="RHEA:10220"/>
        <dbReference type="Rhea" id="RHEA-COMP:9706"/>
        <dbReference type="Rhea" id="RHEA-COMP:9707"/>
        <dbReference type="ChEBI" id="CHEBI:15378"/>
        <dbReference type="ChEBI" id="CHEBI:30616"/>
        <dbReference type="ChEBI" id="CHEBI:33019"/>
        <dbReference type="ChEBI" id="CHEBI:58315"/>
        <dbReference type="ChEBI" id="CHEBI:78442"/>
        <dbReference type="ChEBI" id="CHEBI:78536"/>
        <dbReference type="ChEBI" id="CHEBI:456215"/>
        <dbReference type="EC" id="6.1.1.1"/>
    </reaction>
</comment>
<proteinExistence type="predicted"/>
<dbReference type="NCBIfam" id="TIGR00234">
    <property type="entry name" value="tyrS"/>
    <property type="match status" value="1"/>
</dbReference>
<keyword evidence="3" id="KW-0963">Cytoplasm</keyword>
<dbReference type="SUPFAM" id="SSF52374">
    <property type="entry name" value="Nucleotidylyl transferase"/>
    <property type="match status" value="1"/>
</dbReference>
<dbReference type="Gene3D" id="3.40.50.620">
    <property type="entry name" value="HUPs"/>
    <property type="match status" value="1"/>
</dbReference>
<dbReference type="InterPro" id="IPR002307">
    <property type="entry name" value="Tyr-tRNA-ligase"/>
</dbReference>
<reference evidence="11" key="1">
    <citation type="submission" date="2018-05" db="EMBL/GenBank/DDBJ databases">
        <authorList>
            <person name="Lanie J.A."/>
            <person name="Ng W.-L."/>
            <person name="Kazmierczak K.M."/>
            <person name="Andrzejewski T.M."/>
            <person name="Davidsen T.M."/>
            <person name="Wayne K.J."/>
            <person name="Tettelin H."/>
            <person name="Glass J.I."/>
            <person name="Rusch D."/>
            <person name="Podicherti R."/>
            <person name="Tsui H.-C.T."/>
            <person name="Winkler M.E."/>
        </authorList>
    </citation>
    <scope>NUCLEOTIDE SEQUENCE</scope>
</reference>
<dbReference type="InterPro" id="IPR002305">
    <property type="entry name" value="aa-tRNA-synth_Ic"/>
</dbReference>
<dbReference type="PROSITE" id="PS00178">
    <property type="entry name" value="AA_TRNA_LIGASE_I"/>
    <property type="match status" value="1"/>
</dbReference>
<protein>
    <recommendedName>
        <fullName evidence="2">tyrosine--tRNA ligase</fullName>
        <ecNumber evidence="2">6.1.1.1</ecNumber>
    </recommendedName>
</protein>
<dbReference type="PANTHER" id="PTHR11766:SF1">
    <property type="entry name" value="TYROSINE--TRNA LIGASE"/>
    <property type="match status" value="1"/>
</dbReference>
<dbReference type="InterPro" id="IPR024088">
    <property type="entry name" value="Tyr-tRNA-ligase_bac-type"/>
</dbReference>
<dbReference type="GO" id="GO:0004831">
    <property type="term" value="F:tyrosine-tRNA ligase activity"/>
    <property type="evidence" value="ECO:0007669"/>
    <property type="project" value="UniProtKB-EC"/>
</dbReference>
<dbReference type="GO" id="GO:0005524">
    <property type="term" value="F:ATP binding"/>
    <property type="evidence" value="ECO:0007669"/>
    <property type="project" value="UniProtKB-KW"/>
</dbReference>
<dbReference type="GO" id="GO:0003723">
    <property type="term" value="F:RNA binding"/>
    <property type="evidence" value="ECO:0007669"/>
    <property type="project" value="UniProtKB-KW"/>
</dbReference>
<dbReference type="FunFam" id="3.40.50.620:FF:000061">
    <property type="entry name" value="Tyrosine--tRNA ligase"/>
    <property type="match status" value="1"/>
</dbReference>
<evidence type="ECO:0000256" key="4">
    <source>
        <dbReference type="ARBA" id="ARBA00022598"/>
    </source>
</evidence>
<comment type="subunit">
    <text evidence="1">Homodimer.</text>
</comment>
<dbReference type="GO" id="GO:0005829">
    <property type="term" value="C:cytosol"/>
    <property type="evidence" value="ECO:0007669"/>
    <property type="project" value="TreeGrafter"/>
</dbReference>
<keyword evidence="8" id="KW-0648">Protein biosynthesis</keyword>
<dbReference type="GO" id="GO:0006437">
    <property type="term" value="P:tyrosyl-tRNA aminoacylation"/>
    <property type="evidence" value="ECO:0007669"/>
    <property type="project" value="InterPro"/>
</dbReference>
<feature type="non-terminal residue" evidence="11">
    <location>
        <position position="215"/>
    </location>
</feature>
<organism evidence="11">
    <name type="scientific">marine metagenome</name>
    <dbReference type="NCBI Taxonomy" id="408172"/>
    <lineage>
        <taxon>unclassified sequences</taxon>
        <taxon>metagenomes</taxon>
        <taxon>ecological metagenomes</taxon>
    </lineage>
</organism>
<dbReference type="InterPro" id="IPR001412">
    <property type="entry name" value="aa-tRNA-synth_I_CS"/>
</dbReference>
<dbReference type="InterPro" id="IPR014729">
    <property type="entry name" value="Rossmann-like_a/b/a_fold"/>
</dbReference>
<dbReference type="Pfam" id="PF00579">
    <property type="entry name" value="tRNA-synt_1b"/>
    <property type="match status" value="1"/>
</dbReference>
<keyword evidence="9" id="KW-0030">Aminoacyl-tRNA synthetase</keyword>
<keyword evidence="5" id="KW-0547">Nucleotide-binding</keyword>
<gene>
    <name evidence="11" type="ORF">METZ01_LOCUS157745</name>
</gene>
<name>A0A382AU91_9ZZZZ</name>
<keyword evidence="4" id="KW-0436">Ligase</keyword>
<sequence>MPLTEKEDILNRGVEEIIVKSEFIDQLNSGQKMRLKMGFDPSAPDIHVGHAVGLRKLRQLQEMGHQVVLIVGDWTAQIGDPSGRSQTRNMLSIEEVHSNAQTYLDQFFKIVDKERTEIRWQSEWFGPFTLTNVIELTSRFTVAQILAREDFAKRFRENQPISITELLYPLLQGYDSVAIESDVEFGGTDQKFNLLVGRQLQQMRGMKAQQCFIMP</sequence>
<evidence type="ECO:0000313" key="11">
    <source>
        <dbReference type="EMBL" id="SVB04891.1"/>
    </source>
</evidence>
<dbReference type="PANTHER" id="PTHR11766">
    <property type="entry name" value="TYROSYL-TRNA SYNTHETASE"/>
    <property type="match status" value="1"/>
</dbReference>
<keyword evidence="7" id="KW-0694">RNA-binding</keyword>
<evidence type="ECO:0000256" key="1">
    <source>
        <dbReference type="ARBA" id="ARBA00011738"/>
    </source>
</evidence>
<dbReference type="AlphaFoldDB" id="A0A382AU91"/>
<dbReference type="EC" id="6.1.1.1" evidence="2"/>
<evidence type="ECO:0000256" key="8">
    <source>
        <dbReference type="ARBA" id="ARBA00022917"/>
    </source>
</evidence>
<keyword evidence="6" id="KW-0067">ATP-binding</keyword>
<evidence type="ECO:0000256" key="3">
    <source>
        <dbReference type="ARBA" id="ARBA00022490"/>
    </source>
</evidence>
<evidence type="ECO:0000256" key="2">
    <source>
        <dbReference type="ARBA" id="ARBA00013160"/>
    </source>
</evidence>
<accession>A0A382AU91</accession>
<evidence type="ECO:0000256" key="6">
    <source>
        <dbReference type="ARBA" id="ARBA00022840"/>
    </source>
</evidence>
<evidence type="ECO:0000256" key="7">
    <source>
        <dbReference type="ARBA" id="ARBA00022884"/>
    </source>
</evidence>
<evidence type="ECO:0000256" key="9">
    <source>
        <dbReference type="ARBA" id="ARBA00023146"/>
    </source>
</evidence>
<dbReference type="PRINTS" id="PR01040">
    <property type="entry name" value="TRNASYNTHTYR"/>
</dbReference>
<dbReference type="EMBL" id="UINC01026798">
    <property type="protein sequence ID" value="SVB04891.1"/>
    <property type="molecule type" value="Genomic_DNA"/>
</dbReference>